<organism evidence="9 10">
    <name type="scientific">Steccherinum ochraceum</name>
    <dbReference type="NCBI Taxonomy" id="92696"/>
    <lineage>
        <taxon>Eukaryota</taxon>
        <taxon>Fungi</taxon>
        <taxon>Dikarya</taxon>
        <taxon>Basidiomycota</taxon>
        <taxon>Agaricomycotina</taxon>
        <taxon>Agaricomycetes</taxon>
        <taxon>Polyporales</taxon>
        <taxon>Steccherinaceae</taxon>
        <taxon>Steccherinum</taxon>
    </lineage>
</organism>
<dbReference type="InterPro" id="IPR010987">
    <property type="entry name" value="Glutathione-S-Trfase_C-like"/>
</dbReference>
<dbReference type="EMBL" id="RWJN01000594">
    <property type="protein sequence ID" value="TCD60457.1"/>
    <property type="molecule type" value="Genomic_DNA"/>
</dbReference>
<comment type="catalytic activity">
    <reaction evidence="4">
        <text>RX + glutathione = an S-substituted glutathione + a halide anion + H(+)</text>
        <dbReference type="Rhea" id="RHEA:16437"/>
        <dbReference type="ChEBI" id="CHEBI:15378"/>
        <dbReference type="ChEBI" id="CHEBI:16042"/>
        <dbReference type="ChEBI" id="CHEBI:17792"/>
        <dbReference type="ChEBI" id="CHEBI:57925"/>
        <dbReference type="ChEBI" id="CHEBI:90779"/>
        <dbReference type="EC" id="2.5.1.18"/>
    </reaction>
</comment>
<comment type="caution">
    <text evidence="9">The sequence shown here is derived from an EMBL/GenBank/DDBJ whole genome shotgun (WGS) entry which is preliminary data.</text>
</comment>
<comment type="function">
    <text evidence="5">Involved in the oxidative stress response and detoxification.</text>
</comment>
<evidence type="ECO:0000256" key="1">
    <source>
        <dbReference type="ARBA" id="ARBA00007409"/>
    </source>
</evidence>
<dbReference type="Proteomes" id="UP000292702">
    <property type="component" value="Unassembled WGS sequence"/>
</dbReference>
<keyword evidence="10" id="KW-1185">Reference proteome</keyword>
<dbReference type="InterPro" id="IPR004046">
    <property type="entry name" value="GST_C"/>
</dbReference>
<dbReference type="GO" id="GO:0005737">
    <property type="term" value="C:cytoplasm"/>
    <property type="evidence" value="ECO:0007669"/>
    <property type="project" value="UniProtKB-ARBA"/>
</dbReference>
<dbReference type="InterPro" id="IPR004045">
    <property type="entry name" value="Glutathione_S-Trfase_N"/>
</dbReference>
<dbReference type="GO" id="GO:0004364">
    <property type="term" value="F:glutathione transferase activity"/>
    <property type="evidence" value="ECO:0007669"/>
    <property type="project" value="UniProtKB-EC"/>
</dbReference>
<evidence type="ECO:0000313" key="9">
    <source>
        <dbReference type="EMBL" id="TCD60457.1"/>
    </source>
</evidence>
<accession>A0A4V2MUZ3</accession>
<dbReference type="PROSITE" id="PS50405">
    <property type="entry name" value="GST_CTER"/>
    <property type="match status" value="1"/>
</dbReference>
<evidence type="ECO:0000256" key="6">
    <source>
        <dbReference type="RuleBase" id="RU003494"/>
    </source>
</evidence>
<dbReference type="SFLD" id="SFLDS00019">
    <property type="entry name" value="Glutathione_Transferase_(cytos"/>
    <property type="match status" value="1"/>
</dbReference>
<comment type="similarity">
    <text evidence="1 6">Belongs to the GST superfamily.</text>
</comment>
<dbReference type="CDD" id="cd03048">
    <property type="entry name" value="GST_N_Ure2p_like"/>
    <property type="match status" value="1"/>
</dbReference>
<dbReference type="Pfam" id="PF02798">
    <property type="entry name" value="GST_N"/>
    <property type="match status" value="1"/>
</dbReference>
<dbReference type="PROSITE" id="PS50404">
    <property type="entry name" value="GST_NTER"/>
    <property type="match status" value="1"/>
</dbReference>
<dbReference type="Pfam" id="PF00043">
    <property type="entry name" value="GST_C"/>
    <property type="match status" value="1"/>
</dbReference>
<dbReference type="SUPFAM" id="SSF52833">
    <property type="entry name" value="Thioredoxin-like"/>
    <property type="match status" value="1"/>
</dbReference>
<dbReference type="PANTHER" id="PTHR44051:SF3">
    <property type="entry name" value="TRANSCRIPTIONAL REGULATOR URE2"/>
    <property type="match status" value="1"/>
</dbReference>
<protein>
    <recommendedName>
        <fullName evidence="2">glutathione transferase</fullName>
        <ecNumber evidence="2">2.5.1.18</ecNumber>
    </recommendedName>
</protein>
<gene>
    <name evidence="9" type="primary">GST2_30</name>
    <name evidence="9" type="ORF">EIP91_010051</name>
</gene>
<evidence type="ECO:0000256" key="3">
    <source>
        <dbReference type="ARBA" id="ARBA00022679"/>
    </source>
</evidence>
<dbReference type="Gene3D" id="1.20.1050.130">
    <property type="match status" value="1"/>
</dbReference>
<dbReference type="PANTHER" id="PTHR44051">
    <property type="entry name" value="GLUTATHIONE S-TRANSFERASE-RELATED"/>
    <property type="match status" value="1"/>
</dbReference>
<reference evidence="9 10" key="1">
    <citation type="submission" date="2018-11" db="EMBL/GenBank/DDBJ databases">
        <title>Genome assembly of Steccherinum ochraceum LE-BIN_3174, the white-rot fungus of the Steccherinaceae family (The Residual Polyporoid clade, Polyporales, Basidiomycota).</title>
        <authorList>
            <person name="Fedorova T.V."/>
            <person name="Glazunova O.A."/>
            <person name="Landesman E.O."/>
            <person name="Moiseenko K.V."/>
            <person name="Psurtseva N.V."/>
            <person name="Savinova O.S."/>
            <person name="Shakhova N.V."/>
            <person name="Tyazhelova T.V."/>
            <person name="Vasina D.V."/>
        </authorList>
    </citation>
    <scope>NUCLEOTIDE SEQUENCE [LARGE SCALE GENOMIC DNA]</scope>
    <source>
        <strain evidence="9 10">LE-BIN_3174</strain>
    </source>
</reference>
<dbReference type="GO" id="GO:0005634">
    <property type="term" value="C:nucleus"/>
    <property type="evidence" value="ECO:0007669"/>
    <property type="project" value="UniProtKB-ARBA"/>
</dbReference>
<dbReference type="AlphaFoldDB" id="A0A4V2MUZ3"/>
<sequence length="227" mass="25992">MSHGKQFTLFTHSQTPNGTKVAIVLNILGLSYEPRYLNWQAGEIKGPEHTKYNPNGRIPTLIDHKNNDFVVWESDAILLYLVVRYDTEHKIFVATPDERASVVQWLFFQASGQGPYFGQAAWFASYHPEKIPSAIERYRKEVRRILGVLESVLDKQDWLVGGKMTVADLSFVTWNNNVGRFFEDGDFDFEKEFSKTNKWHKKMIALDGVKAAYRAMAEQANIAAKAE</sequence>
<dbReference type="SFLD" id="SFLDG01151">
    <property type="entry name" value="Main.2:_Nu-like"/>
    <property type="match status" value="1"/>
</dbReference>
<evidence type="ECO:0000259" key="8">
    <source>
        <dbReference type="PROSITE" id="PS50405"/>
    </source>
</evidence>
<dbReference type="SUPFAM" id="SSF47616">
    <property type="entry name" value="GST C-terminal domain-like"/>
    <property type="match status" value="1"/>
</dbReference>
<keyword evidence="3 9" id="KW-0808">Transferase</keyword>
<dbReference type="EC" id="2.5.1.18" evidence="2"/>
<name>A0A4V2MUZ3_9APHY</name>
<evidence type="ECO:0000259" key="7">
    <source>
        <dbReference type="PROSITE" id="PS50404"/>
    </source>
</evidence>
<dbReference type="OrthoDB" id="422574at2759"/>
<dbReference type="SFLD" id="SFLDG00358">
    <property type="entry name" value="Main_(cytGST)"/>
    <property type="match status" value="1"/>
</dbReference>
<evidence type="ECO:0000313" key="10">
    <source>
        <dbReference type="Proteomes" id="UP000292702"/>
    </source>
</evidence>
<evidence type="ECO:0000256" key="4">
    <source>
        <dbReference type="ARBA" id="ARBA00047960"/>
    </source>
</evidence>
<dbReference type="InterPro" id="IPR036249">
    <property type="entry name" value="Thioredoxin-like_sf"/>
</dbReference>
<dbReference type="FunFam" id="1.20.1050.130:FF:000016">
    <property type="entry name" value="Glutathione S-transferase 1"/>
    <property type="match status" value="1"/>
</dbReference>
<dbReference type="InterPro" id="IPR036282">
    <property type="entry name" value="Glutathione-S-Trfase_C_sf"/>
</dbReference>
<feature type="domain" description="GST C-terminal" evidence="8">
    <location>
        <begin position="95"/>
        <end position="227"/>
    </location>
</feature>
<evidence type="ECO:0000256" key="5">
    <source>
        <dbReference type="ARBA" id="ARBA00060024"/>
    </source>
</evidence>
<proteinExistence type="inferred from homology"/>
<feature type="domain" description="GST N-terminal" evidence="7">
    <location>
        <begin position="5"/>
        <end position="89"/>
    </location>
</feature>
<dbReference type="STRING" id="92696.A0A4V2MUZ3"/>
<evidence type="ECO:0000256" key="2">
    <source>
        <dbReference type="ARBA" id="ARBA00012452"/>
    </source>
</evidence>
<dbReference type="InterPro" id="IPR040079">
    <property type="entry name" value="Glutathione_S-Trfase"/>
</dbReference>